<evidence type="ECO:0000256" key="1">
    <source>
        <dbReference type="SAM" id="MobiDB-lite"/>
    </source>
</evidence>
<dbReference type="AlphaFoldDB" id="A0A6H1Z798"/>
<protein>
    <submittedName>
        <fullName evidence="2">Uncharacterized protein</fullName>
    </submittedName>
</protein>
<accession>A0A6H1Z798</accession>
<feature type="region of interest" description="Disordered" evidence="1">
    <location>
        <begin position="230"/>
        <end position="264"/>
    </location>
</feature>
<dbReference type="EMBL" id="MT143893">
    <property type="protein sequence ID" value="QJB05012.1"/>
    <property type="molecule type" value="Genomic_DNA"/>
</dbReference>
<gene>
    <name evidence="2" type="ORF">MM171A00247_0045</name>
    <name evidence="3" type="ORF">MM171B00144_0051</name>
</gene>
<organism evidence="2">
    <name type="scientific">viral metagenome</name>
    <dbReference type="NCBI Taxonomy" id="1070528"/>
    <lineage>
        <taxon>unclassified sequences</taxon>
        <taxon>metagenomes</taxon>
        <taxon>organismal metagenomes</taxon>
    </lineage>
</organism>
<name>A0A6H1Z798_9ZZZZ</name>
<sequence>MAEGRMLKRAIATSKKMAELETDSARLLYTWFIPFLDVEGRFYGDPDVIKGSIVPRIKDFTAEKVKECLADMQRVGLILWYLVNDDKYLQFTVFEKHQNINRDRESKLVFPAPEDSCVTPEDVRVTPSNVLLSKDKLSKDKLSKYKESDFQSASLLKNLILENIPSHKITDKQLESWANETRLMREQDNHTIEEINDLIQWSQKHYFWKANILSMGKLREKWNTLWMQRKKGNNYQQPNKRPLSESDERLKEQYRKEEAEEKND</sequence>
<feature type="compositionally biased region" description="Basic and acidic residues" evidence="1">
    <location>
        <begin position="242"/>
        <end position="264"/>
    </location>
</feature>
<evidence type="ECO:0000313" key="3">
    <source>
        <dbReference type="EMBL" id="QJB05012.1"/>
    </source>
</evidence>
<dbReference type="EMBL" id="MT143700">
    <property type="protein sequence ID" value="QJA43331.1"/>
    <property type="molecule type" value="Genomic_DNA"/>
</dbReference>
<proteinExistence type="predicted"/>
<evidence type="ECO:0000313" key="2">
    <source>
        <dbReference type="EMBL" id="QJA43331.1"/>
    </source>
</evidence>
<reference evidence="2" key="1">
    <citation type="submission" date="2020-03" db="EMBL/GenBank/DDBJ databases">
        <title>The deep terrestrial virosphere.</title>
        <authorList>
            <person name="Holmfeldt K."/>
            <person name="Nilsson E."/>
            <person name="Simone D."/>
            <person name="Lopez-Fernandez M."/>
            <person name="Wu X."/>
            <person name="de Brujin I."/>
            <person name="Lundin D."/>
            <person name="Andersson A."/>
            <person name="Bertilsson S."/>
            <person name="Dopson M."/>
        </authorList>
    </citation>
    <scope>NUCLEOTIDE SEQUENCE</scope>
    <source>
        <strain evidence="2">MM171A00247</strain>
        <strain evidence="3">MM171B00144</strain>
    </source>
</reference>